<name>A0A1W2GMW0_REIFA</name>
<protein>
    <recommendedName>
        <fullName evidence="3">NIPSNAP protein</fullName>
    </recommendedName>
</protein>
<gene>
    <name evidence="1" type="ORF">SAMN04488029_3408</name>
</gene>
<dbReference type="OrthoDB" id="795133at2"/>
<evidence type="ECO:0008006" key="3">
    <source>
        <dbReference type="Google" id="ProtNLM"/>
    </source>
</evidence>
<sequence>MNRLIIGLLVFFIINFDSEAQNGKTVFAFYEYKVEGYQLTNFINGYKRDLEWHAEKNDSWDWVGWFVMTGDRRGNFIDATPNHLWKDFDEWNINGAENLKHNIIHWLPYVSDPNGSFRVLLSKLSNIGPDWYKSKLLKVIYFDVYSDRVVQFSELLNEITPIMEKQQPNATFAWMRTSTGGPGNYVLFLCANSYEELGVIETNFSESLPKLKEQSINTYKLCVKSTFEELWSYNAYLSQYGENGK</sequence>
<dbReference type="AlphaFoldDB" id="A0A1W2GMW0"/>
<keyword evidence="2" id="KW-1185">Reference proteome</keyword>
<organism evidence="1 2">
    <name type="scientific">Reichenbachiella faecimaris</name>
    <dbReference type="NCBI Taxonomy" id="692418"/>
    <lineage>
        <taxon>Bacteria</taxon>
        <taxon>Pseudomonadati</taxon>
        <taxon>Bacteroidota</taxon>
        <taxon>Cytophagia</taxon>
        <taxon>Cytophagales</taxon>
        <taxon>Reichenbachiellaceae</taxon>
        <taxon>Reichenbachiella</taxon>
    </lineage>
</organism>
<dbReference type="Proteomes" id="UP000192472">
    <property type="component" value="Unassembled WGS sequence"/>
</dbReference>
<evidence type="ECO:0000313" key="2">
    <source>
        <dbReference type="Proteomes" id="UP000192472"/>
    </source>
</evidence>
<accession>A0A1W2GMW0</accession>
<evidence type="ECO:0000313" key="1">
    <source>
        <dbReference type="EMBL" id="SMD37678.1"/>
    </source>
</evidence>
<dbReference type="RefSeq" id="WP_084374052.1">
    <property type="nucleotide sequence ID" value="NZ_FWYF01000004.1"/>
</dbReference>
<reference evidence="1 2" key="1">
    <citation type="submission" date="2017-04" db="EMBL/GenBank/DDBJ databases">
        <authorList>
            <person name="Afonso C.L."/>
            <person name="Miller P.J."/>
            <person name="Scott M.A."/>
            <person name="Spackman E."/>
            <person name="Goraichik I."/>
            <person name="Dimitrov K.M."/>
            <person name="Suarez D.L."/>
            <person name="Swayne D.E."/>
        </authorList>
    </citation>
    <scope>NUCLEOTIDE SEQUENCE [LARGE SCALE GENOMIC DNA]</scope>
    <source>
        <strain evidence="1 2">DSM 26133</strain>
    </source>
</reference>
<proteinExistence type="predicted"/>
<dbReference type="EMBL" id="FWYF01000004">
    <property type="protein sequence ID" value="SMD37678.1"/>
    <property type="molecule type" value="Genomic_DNA"/>
</dbReference>
<dbReference type="STRING" id="692418.SAMN04488029_3408"/>